<evidence type="ECO:0000313" key="1">
    <source>
        <dbReference type="EMBL" id="ADI02004.1"/>
    </source>
</evidence>
<dbReference type="eggNOG" id="ENOG5032F8Q">
    <property type="taxonomic scope" value="Bacteria"/>
</dbReference>
<dbReference type="Proteomes" id="UP000000378">
    <property type="component" value="Chromosome"/>
</dbReference>
<accession>D7CMR9</accession>
<dbReference type="EMBL" id="CP002048">
    <property type="protein sequence ID" value="ADI02004.1"/>
    <property type="molecule type" value="Genomic_DNA"/>
</dbReference>
<name>D7CMR9_SYNLT</name>
<reference evidence="1 2" key="2">
    <citation type="journal article" date="2010" name="Stand. Genomic Sci.">
        <title>Complete genome sequence of Syntrophothermus lipocalidus type strain (TGB-C1).</title>
        <authorList>
            <person name="Djao O.D."/>
            <person name="Zhang X."/>
            <person name="Lucas S."/>
            <person name="Lapidus A."/>
            <person name="Del Rio T.G."/>
            <person name="Nolan M."/>
            <person name="Tice H."/>
            <person name="Cheng J.F."/>
            <person name="Han C."/>
            <person name="Tapia R."/>
            <person name="Goodwin L."/>
            <person name="Pitluck S."/>
            <person name="Liolios K."/>
            <person name="Ivanova N."/>
            <person name="Mavromatis K."/>
            <person name="Mikhailova N."/>
            <person name="Ovchinnikova G."/>
            <person name="Pati A."/>
            <person name="Brambilla E."/>
            <person name="Chen A."/>
            <person name="Palaniappan K."/>
            <person name="Land M."/>
            <person name="Hauser L."/>
            <person name="Chang Y.J."/>
            <person name="Jeffries C.D."/>
            <person name="Rohde M."/>
            <person name="Sikorski J."/>
            <person name="Spring S."/>
            <person name="Goker M."/>
            <person name="Detter J.C."/>
            <person name="Woyke T."/>
            <person name="Bristow J."/>
            <person name="Eisen J.A."/>
            <person name="Markowitz V."/>
            <person name="Hugenholtz P."/>
            <person name="Kyrpides N.C."/>
            <person name="Klenk H.P."/>
        </authorList>
    </citation>
    <scope>NUCLEOTIDE SEQUENCE [LARGE SCALE GENOMIC DNA]</scope>
    <source>
        <strain evidence="2">DSM 12680 / TGB-C1</strain>
    </source>
</reference>
<evidence type="ECO:0000313" key="2">
    <source>
        <dbReference type="Proteomes" id="UP000000378"/>
    </source>
</evidence>
<dbReference type="OrthoDB" id="9795264at2"/>
<dbReference type="STRING" id="643648.Slip_1231"/>
<gene>
    <name evidence="1" type="ordered locus">Slip_1231</name>
</gene>
<dbReference type="HOGENOM" id="CLU_181401_1_1_9"/>
<proteinExistence type="predicted"/>
<sequence length="73" mass="7763">MAQERTLEMTFANAAGRRVTIRVPDARADLTAAEVDAAMQQIISKGIFTSSGGDLVGQLGARVVTQDTVELEL</sequence>
<organism evidence="1 2">
    <name type="scientific">Syntrophothermus lipocalidus (strain DSM 12680 / TGB-C1)</name>
    <dbReference type="NCBI Taxonomy" id="643648"/>
    <lineage>
        <taxon>Bacteria</taxon>
        <taxon>Bacillati</taxon>
        <taxon>Bacillota</taxon>
        <taxon>Clostridia</taxon>
        <taxon>Eubacteriales</taxon>
        <taxon>Syntrophomonadaceae</taxon>
        <taxon>Syntrophothermus</taxon>
    </lineage>
</organism>
<dbReference type="Pfam" id="PF11148">
    <property type="entry name" value="DUF2922"/>
    <property type="match status" value="1"/>
</dbReference>
<keyword evidence="2" id="KW-1185">Reference proteome</keyword>
<evidence type="ECO:0008006" key="3">
    <source>
        <dbReference type="Google" id="ProtNLM"/>
    </source>
</evidence>
<protein>
    <recommendedName>
        <fullName evidence="3">DUF2922 domain-containing protein</fullName>
    </recommendedName>
</protein>
<dbReference type="RefSeq" id="WP_013175406.1">
    <property type="nucleotide sequence ID" value="NC_014220.1"/>
</dbReference>
<dbReference type="KEGG" id="slp:Slip_1231"/>
<dbReference type="InterPro" id="IPR021321">
    <property type="entry name" value="DUF2922"/>
</dbReference>
<reference evidence="2" key="1">
    <citation type="journal article" date="2010" name="Stand. Genomic Sci.">
        <title>Complete genome sequence of Syntrophothermus lipocalidus type strain (TGB-C1T).</title>
        <authorList>
            <consortium name="US DOE Joint Genome Institute (JGI-PGF)"/>
            <person name="Djao O."/>
            <person name="Zhang X."/>
            <person name="Lucas S."/>
            <person name="Lapidus A."/>
            <person name="Glavina Del Rio T."/>
            <person name="Nolan M."/>
            <person name="Tice H."/>
            <person name="Cheng J."/>
            <person name="Han C."/>
            <person name="Tapia R."/>
            <person name="Goodwin L."/>
            <person name="Pitluck S."/>
            <person name="Liolios K."/>
            <person name="Ivanova N."/>
            <person name="Mavromatis K."/>
            <person name="Mikhailova N."/>
            <person name="Ovchinnikova G."/>
            <person name="Pati A."/>
            <person name="Brambilla E."/>
            <person name="Chen A."/>
            <person name="Palaniappan K."/>
            <person name="Land M."/>
            <person name="Hauser L."/>
            <person name="Chang Y."/>
            <person name="Jeffries C."/>
            <person name="Rohde M."/>
            <person name="Sikorski J."/>
            <person name="Spring S."/>
            <person name="Goker M."/>
            <person name="Detter J."/>
            <person name="Woyke T."/>
            <person name="Bristow J."/>
            <person name="Eisen J."/>
            <person name="Markowitz V."/>
            <person name="Hugenholtz P."/>
            <person name="Kyrpides N."/>
            <person name="Klenk H."/>
        </authorList>
    </citation>
    <scope>NUCLEOTIDE SEQUENCE [LARGE SCALE GENOMIC DNA]</scope>
    <source>
        <strain evidence="2">DSM 12680 / TGB-C1</strain>
    </source>
</reference>
<dbReference type="AlphaFoldDB" id="D7CMR9"/>